<evidence type="ECO:0000313" key="1">
    <source>
        <dbReference type="EMBL" id="KAK7847948.1"/>
    </source>
</evidence>
<protein>
    <submittedName>
        <fullName evidence="1">Protein ycf2</fullName>
    </submittedName>
</protein>
<organism evidence="1 2">
    <name type="scientific">Quercus suber</name>
    <name type="common">Cork oak</name>
    <dbReference type="NCBI Taxonomy" id="58331"/>
    <lineage>
        <taxon>Eukaryota</taxon>
        <taxon>Viridiplantae</taxon>
        <taxon>Streptophyta</taxon>
        <taxon>Embryophyta</taxon>
        <taxon>Tracheophyta</taxon>
        <taxon>Spermatophyta</taxon>
        <taxon>Magnoliopsida</taxon>
        <taxon>eudicotyledons</taxon>
        <taxon>Gunneridae</taxon>
        <taxon>Pentapetalae</taxon>
        <taxon>rosids</taxon>
        <taxon>fabids</taxon>
        <taxon>Fagales</taxon>
        <taxon>Fagaceae</taxon>
        <taxon>Quercus</taxon>
    </lineage>
</organism>
<dbReference type="Proteomes" id="UP000237347">
    <property type="component" value="Unassembled WGS sequence"/>
</dbReference>
<keyword evidence="2" id="KW-1185">Reference proteome</keyword>
<sequence>MQTGSFSIVDQRFLYEQYKSEFEEEGEREGALDPQQIEEEYGALRVFYLIVSKSPMNWDFPIGLGHFRASGSFMMKRMSFKRMIQSSCRVKPCSTRQEIDLPKNKAFF</sequence>
<gene>
    <name evidence="1" type="primary">ycf2-A_5</name>
    <name evidence="1" type="ORF">CFP56_005687</name>
</gene>
<dbReference type="EMBL" id="PKMF04000133">
    <property type="protein sequence ID" value="KAK7847948.1"/>
    <property type="molecule type" value="Genomic_DNA"/>
</dbReference>
<dbReference type="AlphaFoldDB" id="A0AAW0LC92"/>
<accession>A0AAW0LC92</accession>
<name>A0AAW0LC92_QUESU</name>
<comment type="caution">
    <text evidence="1">The sequence shown here is derived from an EMBL/GenBank/DDBJ whole genome shotgun (WGS) entry which is preliminary data.</text>
</comment>
<proteinExistence type="predicted"/>
<reference evidence="1 2" key="1">
    <citation type="journal article" date="2018" name="Sci. Data">
        <title>The draft genome sequence of cork oak.</title>
        <authorList>
            <person name="Ramos A.M."/>
            <person name="Usie A."/>
            <person name="Barbosa P."/>
            <person name="Barros P.M."/>
            <person name="Capote T."/>
            <person name="Chaves I."/>
            <person name="Simoes F."/>
            <person name="Abreu I."/>
            <person name="Carrasquinho I."/>
            <person name="Faro C."/>
            <person name="Guimaraes J.B."/>
            <person name="Mendonca D."/>
            <person name="Nobrega F."/>
            <person name="Rodrigues L."/>
            <person name="Saibo N.J.M."/>
            <person name="Varela M.C."/>
            <person name="Egas C."/>
            <person name="Matos J."/>
            <person name="Miguel C.M."/>
            <person name="Oliveira M.M."/>
            <person name="Ricardo C.P."/>
            <person name="Goncalves S."/>
        </authorList>
    </citation>
    <scope>NUCLEOTIDE SEQUENCE [LARGE SCALE GENOMIC DNA]</scope>
    <source>
        <strain evidence="2">cv. HL8</strain>
    </source>
</reference>
<evidence type="ECO:0000313" key="2">
    <source>
        <dbReference type="Proteomes" id="UP000237347"/>
    </source>
</evidence>